<accession>A0AAD7DS57</accession>
<dbReference type="EMBL" id="JARKIB010000589">
    <property type="protein sequence ID" value="KAJ7698476.1"/>
    <property type="molecule type" value="Genomic_DNA"/>
</dbReference>
<sequence length="256" mass="28882">MIPPWINSVNLTEHGPVSSTASHSSRAAASTPRIPAAAKGKGRAPPEDTDMAEEIPEKFSPEEETDDNKEHQIRMDVLLAMYMMRKLERGGGGTPEPEVPEVKASGSGTQGTTEVPKDNVRPKSQAKVAQENMDRIIAQKLQALINEQERRSWELETWKLKYEALKSKNAELKHQKSKPEYTPTPMDQIPHNSNLYQQDAPGPDDSDSQAQEIKEIFETQVQERFEKGIKETVEEVTKPEEELTTSQRRPRLIKFL</sequence>
<feature type="compositionally biased region" description="Basic and acidic residues" evidence="1">
    <location>
        <begin position="168"/>
        <end position="179"/>
    </location>
</feature>
<name>A0AAD7DS57_9AGAR</name>
<feature type="region of interest" description="Disordered" evidence="1">
    <location>
        <begin position="86"/>
        <end position="128"/>
    </location>
</feature>
<proteinExistence type="predicted"/>
<evidence type="ECO:0000313" key="2">
    <source>
        <dbReference type="EMBL" id="KAJ7698476.1"/>
    </source>
</evidence>
<gene>
    <name evidence="2" type="ORF">B0H16DRAFT_1484451</name>
</gene>
<organism evidence="2 3">
    <name type="scientific">Mycena metata</name>
    <dbReference type="NCBI Taxonomy" id="1033252"/>
    <lineage>
        <taxon>Eukaryota</taxon>
        <taxon>Fungi</taxon>
        <taxon>Dikarya</taxon>
        <taxon>Basidiomycota</taxon>
        <taxon>Agaricomycotina</taxon>
        <taxon>Agaricomycetes</taxon>
        <taxon>Agaricomycetidae</taxon>
        <taxon>Agaricales</taxon>
        <taxon>Marasmiineae</taxon>
        <taxon>Mycenaceae</taxon>
        <taxon>Mycena</taxon>
    </lineage>
</organism>
<evidence type="ECO:0000313" key="3">
    <source>
        <dbReference type="Proteomes" id="UP001215598"/>
    </source>
</evidence>
<evidence type="ECO:0000256" key="1">
    <source>
        <dbReference type="SAM" id="MobiDB-lite"/>
    </source>
</evidence>
<reference evidence="2" key="1">
    <citation type="submission" date="2023-03" db="EMBL/GenBank/DDBJ databases">
        <title>Massive genome expansion in bonnet fungi (Mycena s.s.) driven by repeated elements and novel gene families across ecological guilds.</title>
        <authorList>
            <consortium name="Lawrence Berkeley National Laboratory"/>
            <person name="Harder C.B."/>
            <person name="Miyauchi S."/>
            <person name="Viragh M."/>
            <person name="Kuo A."/>
            <person name="Thoen E."/>
            <person name="Andreopoulos B."/>
            <person name="Lu D."/>
            <person name="Skrede I."/>
            <person name="Drula E."/>
            <person name="Henrissat B."/>
            <person name="Morin E."/>
            <person name="Kohler A."/>
            <person name="Barry K."/>
            <person name="LaButti K."/>
            <person name="Morin E."/>
            <person name="Salamov A."/>
            <person name="Lipzen A."/>
            <person name="Mereny Z."/>
            <person name="Hegedus B."/>
            <person name="Baldrian P."/>
            <person name="Stursova M."/>
            <person name="Weitz H."/>
            <person name="Taylor A."/>
            <person name="Grigoriev I.V."/>
            <person name="Nagy L.G."/>
            <person name="Martin F."/>
            <person name="Kauserud H."/>
        </authorList>
    </citation>
    <scope>NUCLEOTIDE SEQUENCE</scope>
    <source>
        <strain evidence="2">CBHHK182m</strain>
    </source>
</reference>
<dbReference type="Proteomes" id="UP001215598">
    <property type="component" value="Unassembled WGS sequence"/>
</dbReference>
<dbReference type="AlphaFoldDB" id="A0AAD7DS57"/>
<protein>
    <submittedName>
        <fullName evidence="2">Uncharacterized protein</fullName>
    </submittedName>
</protein>
<feature type="region of interest" description="Disordered" evidence="1">
    <location>
        <begin position="234"/>
        <end position="256"/>
    </location>
</feature>
<feature type="region of interest" description="Disordered" evidence="1">
    <location>
        <begin position="1"/>
        <end position="74"/>
    </location>
</feature>
<feature type="region of interest" description="Disordered" evidence="1">
    <location>
        <begin position="168"/>
        <end position="217"/>
    </location>
</feature>
<keyword evidence="3" id="KW-1185">Reference proteome</keyword>
<comment type="caution">
    <text evidence="2">The sequence shown here is derived from an EMBL/GenBank/DDBJ whole genome shotgun (WGS) entry which is preliminary data.</text>
</comment>
<feature type="compositionally biased region" description="Low complexity" evidence="1">
    <location>
        <begin position="18"/>
        <end position="39"/>
    </location>
</feature>